<evidence type="ECO:0000259" key="2">
    <source>
        <dbReference type="PROSITE" id="PS50943"/>
    </source>
</evidence>
<dbReference type="Pfam" id="PF01381">
    <property type="entry name" value="HTH_3"/>
    <property type="match status" value="1"/>
</dbReference>
<dbReference type="PANTHER" id="PTHR46797">
    <property type="entry name" value="HTH-TYPE TRANSCRIPTIONAL REGULATOR"/>
    <property type="match status" value="1"/>
</dbReference>
<dbReference type="InterPro" id="IPR014710">
    <property type="entry name" value="RmlC-like_jellyroll"/>
</dbReference>
<dbReference type="GO" id="GO:0003700">
    <property type="term" value="F:DNA-binding transcription factor activity"/>
    <property type="evidence" value="ECO:0007669"/>
    <property type="project" value="TreeGrafter"/>
</dbReference>
<proteinExistence type="predicted"/>
<reference evidence="3 4" key="2">
    <citation type="journal article" date="2010" name="Stand. Genomic Sci.">
        <title>Complete genome sequence of Nakamurella multipartita type strain (Y-104).</title>
        <authorList>
            <person name="Tice H."/>
            <person name="Mayilraj S."/>
            <person name="Sims D."/>
            <person name="Lapidus A."/>
            <person name="Nolan M."/>
            <person name="Lucas S."/>
            <person name="Glavina Del Rio T."/>
            <person name="Copeland A."/>
            <person name="Cheng J.F."/>
            <person name="Meincke L."/>
            <person name="Bruce D."/>
            <person name="Goodwin L."/>
            <person name="Pitluck S."/>
            <person name="Ivanova N."/>
            <person name="Mavromatis K."/>
            <person name="Ovchinnikova G."/>
            <person name="Pati A."/>
            <person name="Chen A."/>
            <person name="Palaniappan K."/>
            <person name="Land M."/>
            <person name="Hauser L."/>
            <person name="Chang Y.J."/>
            <person name="Jeffries C.D."/>
            <person name="Detter J.C."/>
            <person name="Brettin T."/>
            <person name="Rohde M."/>
            <person name="Goker M."/>
            <person name="Bristow J."/>
            <person name="Eisen J.A."/>
            <person name="Markowitz V."/>
            <person name="Hugenholtz P."/>
            <person name="Kyrpides N.C."/>
            <person name="Klenk H.P."/>
            <person name="Chen F."/>
        </authorList>
    </citation>
    <scope>NUCLEOTIDE SEQUENCE [LARGE SCALE GENOMIC DNA]</scope>
    <source>
        <strain evidence="4">ATCC 700099 / DSM 44233 / CIP 104796 / JCM 9543 / NBRC 105858 / Y-104</strain>
    </source>
</reference>
<gene>
    <name evidence="3" type="ordered locus">Namu_4032</name>
</gene>
<dbReference type="AlphaFoldDB" id="C8XHM1"/>
<dbReference type="Proteomes" id="UP000002218">
    <property type="component" value="Chromosome"/>
</dbReference>
<dbReference type="OrthoDB" id="5584941at2"/>
<dbReference type="InterPro" id="IPR001387">
    <property type="entry name" value="Cro/C1-type_HTH"/>
</dbReference>
<accession>C8XHM1</accession>
<dbReference type="SUPFAM" id="SSF47413">
    <property type="entry name" value="lambda repressor-like DNA-binding domains"/>
    <property type="match status" value="1"/>
</dbReference>
<dbReference type="KEGG" id="nml:Namu_4032"/>
<organism evidence="3 4">
    <name type="scientific">Nakamurella multipartita (strain ATCC 700099 / DSM 44233 / CIP 104796 / JCM 9543 / NBRC 105858 / Y-104)</name>
    <name type="common">Microsphaera multipartita</name>
    <dbReference type="NCBI Taxonomy" id="479431"/>
    <lineage>
        <taxon>Bacteria</taxon>
        <taxon>Bacillati</taxon>
        <taxon>Actinomycetota</taxon>
        <taxon>Actinomycetes</taxon>
        <taxon>Nakamurellales</taxon>
        <taxon>Nakamurellaceae</taxon>
        <taxon>Nakamurella</taxon>
    </lineage>
</organism>
<feature type="domain" description="HTH cro/C1-type" evidence="2">
    <location>
        <begin position="14"/>
        <end position="68"/>
    </location>
</feature>
<dbReference type="InterPro" id="IPR011051">
    <property type="entry name" value="RmlC_Cupin_sf"/>
</dbReference>
<reference evidence="4" key="1">
    <citation type="submission" date="2009-09" db="EMBL/GenBank/DDBJ databases">
        <title>The complete genome of Nakamurella multipartita DSM 44233.</title>
        <authorList>
            <consortium name="US DOE Joint Genome Institute (JGI-PGF)"/>
            <person name="Lucas S."/>
            <person name="Copeland A."/>
            <person name="Lapidus A."/>
            <person name="Glavina del Rio T."/>
            <person name="Dalin E."/>
            <person name="Tice H."/>
            <person name="Bruce D."/>
            <person name="Goodwin L."/>
            <person name="Pitluck S."/>
            <person name="Kyrpides N."/>
            <person name="Mavromatis K."/>
            <person name="Ivanova N."/>
            <person name="Ovchinnikova G."/>
            <person name="Sims D."/>
            <person name="Meincke L."/>
            <person name="Brettin T."/>
            <person name="Detter J.C."/>
            <person name="Han C."/>
            <person name="Larimer F."/>
            <person name="Land M."/>
            <person name="Hauser L."/>
            <person name="Markowitz V."/>
            <person name="Cheng J.-F."/>
            <person name="Hugenholtz P."/>
            <person name="Woyke T."/>
            <person name="Wu D."/>
            <person name="Klenk H.-P."/>
            <person name="Eisen J.A."/>
        </authorList>
    </citation>
    <scope>NUCLEOTIDE SEQUENCE [LARGE SCALE GENOMIC DNA]</scope>
    <source>
        <strain evidence="4">ATCC 700099 / DSM 44233 / CIP 104796 / JCM 9543 / NBRC 105858 / Y-104</strain>
    </source>
</reference>
<dbReference type="SMART" id="SM00530">
    <property type="entry name" value="HTH_XRE"/>
    <property type="match status" value="1"/>
</dbReference>
<dbReference type="CDD" id="cd00093">
    <property type="entry name" value="HTH_XRE"/>
    <property type="match status" value="1"/>
</dbReference>
<evidence type="ECO:0000256" key="1">
    <source>
        <dbReference type="ARBA" id="ARBA00023125"/>
    </source>
</evidence>
<dbReference type="PROSITE" id="PS50943">
    <property type="entry name" value="HTH_CROC1"/>
    <property type="match status" value="1"/>
</dbReference>
<dbReference type="GO" id="GO:0005829">
    <property type="term" value="C:cytosol"/>
    <property type="evidence" value="ECO:0007669"/>
    <property type="project" value="TreeGrafter"/>
</dbReference>
<dbReference type="HOGENOM" id="CLU_085376_5_2_11"/>
<dbReference type="RefSeq" id="WP_015749149.1">
    <property type="nucleotide sequence ID" value="NC_013235.1"/>
</dbReference>
<dbReference type="InterPro" id="IPR050807">
    <property type="entry name" value="TransReg_Diox_bact_type"/>
</dbReference>
<dbReference type="EMBL" id="CP001737">
    <property type="protein sequence ID" value="ACV80324.1"/>
    <property type="molecule type" value="Genomic_DNA"/>
</dbReference>
<dbReference type="PANTHER" id="PTHR46797:SF1">
    <property type="entry name" value="METHYLPHOSPHONATE SYNTHASE"/>
    <property type="match status" value="1"/>
</dbReference>
<dbReference type="SUPFAM" id="SSF51182">
    <property type="entry name" value="RmlC-like cupins"/>
    <property type="match status" value="1"/>
</dbReference>
<dbReference type="CDD" id="cd02209">
    <property type="entry name" value="cupin_XRE_C"/>
    <property type="match status" value="1"/>
</dbReference>
<dbReference type="eggNOG" id="COG1396">
    <property type="taxonomic scope" value="Bacteria"/>
</dbReference>
<dbReference type="GO" id="GO:0003677">
    <property type="term" value="F:DNA binding"/>
    <property type="evidence" value="ECO:0007669"/>
    <property type="project" value="UniProtKB-KW"/>
</dbReference>
<dbReference type="STRING" id="479431.Namu_4032"/>
<evidence type="ECO:0000313" key="3">
    <source>
        <dbReference type="EMBL" id="ACV80324.1"/>
    </source>
</evidence>
<evidence type="ECO:0000313" key="4">
    <source>
        <dbReference type="Proteomes" id="UP000002218"/>
    </source>
</evidence>
<dbReference type="InParanoid" id="C8XHM1"/>
<dbReference type="Gene3D" id="1.10.260.40">
    <property type="entry name" value="lambda repressor-like DNA-binding domains"/>
    <property type="match status" value="1"/>
</dbReference>
<name>C8XHM1_NAKMY</name>
<keyword evidence="1" id="KW-0238">DNA-binding</keyword>
<dbReference type="InterPro" id="IPR010982">
    <property type="entry name" value="Lambda_DNA-bd_dom_sf"/>
</dbReference>
<protein>
    <submittedName>
        <fullName evidence="3">Transcriptional regulator, XRE family</fullName>
    </submittedName>
</protein>
<dbReference type="Gene3D" id="2.60.120.10">
    <property type="entry name" value="Jelly Rolls"/>
    <property type="match status" value="1"/>
</dbReference>
<sequence>MDSPDLPHLIGERLRAARTEQGLSVGGLAQAAGIGKGSLSEIENGTRNPTLSTLYGLANALGRPLSWLLAEQVGAQVSSPGIAARLLDTSATGPSGTDDDVTVEVYAIRLEPGSTHVSQAHGPAVVEHLLVVRGRVAAGRQGAEVTLDTGMSTSWVSDGPHSYRALDERPADVVLVIRWEPDGAGPA</sequence>
<keyword evidence="4" id="KW-1185">Reference proteome</keyword>